<keyword evidence="7" id="KW-0464">Manganese</keyword>
<accession>A0A829YJV8</accession>
<name>A0A829YJV8_9GAMM</name>
<dbReference type="GO" id="GO:0009132">
    <property type="term" value="P:nucleoside diphosphate metabolic process"/>
    <property type="evidence" value="ECO:0007669"/>
    <property type="project" value="InterPro"/>
</dbReference>
<evidence type="ECO:0000256" key="4">
    <source>
        <dbReference type="ARBA" id="ARBA00022723"/>
    </source>
</evidence>
<evidence type="ECO:0000256" key="3">
    <source>
        <dbReference type="ARBA" id="ARBA00006506"/>
    </source>
</evidence>
<comment type="cofactor">
    <cofactor evidence="1">
        <name>Mn(2+)</name>
        <dbReference type="ChEBI" id="CHEBI:29035"/>
    </cofactor>
</comment>
<evidence type="ECO:0000256" key="2">
    <source>
        <dbReference type="ARBA" id="ARBA00001946"/>
    </source>
</evidence>
<feature type="domain" description="Nudix hydrolase" evidence="8">
    <location>
        <begin position="48"/>
        <end position="180"/>
    </location>
</feature>
<dbReference type="InterPro" id="IPR015797">
    <property type="entry name" value="NUDIX_hydrolase-like_dom_sf"/>
</dbReference>
<organism evidence="9 10">
    <name type="scientific">Steroidobacter agaridevorans</name>
    <dbReference type="NCBI Taxonomy" id="2695856"/>
    <lineage>
        <taxon>Bacteria</taxon>
        <taxon>Pseudomonadati</taxon>
        <taxon>Pseudomonadota</taxon>
        <taxon>Gammaproteobacteria</taxon>
        <taxon>Steroidobacterales</taxon>
        <taxon>Steroidobacteraceae</taxon>
        <taxon>Steroidobacter</taxon>
    </lineage>
</organism>
<gene>
    <name evidence="9" type="ORF">GCM10011487_55100</name>
</gene>
<dbReference type="AlphaFoldDB" id="A0A829YJV8"/>
<dbReference type="PANTHER" id="PTHR12992">
    <property type="entry name" value="NUDIX HYDROLASE"/>
    <property type="match status" value="1"/>
</dbReference>
<keyword evidence="10" id="KW-1185">Reference proteome</keyword>
<evidence type="ECO:0000256" key="5">
    <source>
        <dbReference type="ARBA" id="ARBA00022801"/>
    </source>
</evidence>
<reference evidence="10" key="1">
    <citation type="submission" date="2020-01" db="EMBL/GenBank/DDBJ databases">
        <title>'Steroidobacter agaridevorans' sp. nov., agar-degrading bacteria isolated from rhizosphere soils.</title>
        <authorList>
            <person name="Ikenaga M."/>
            <person name="Kataoka M."/>
            <person name="Murouchi A."/>
            <person name="Katsuragi S."/>
            <person name="Sakai M."/>
        </authorList>
    </citation>
    <scope>NUCLEOTIDE SEQUENCE [LARGE SCALE GENOMIC DNA]</scope>
    <source>
        <strain evidence="10">YU21-B</strain>
    </source>
</reference>
<evidence type="ECO:0000256" key="7">
    <source>
        <dbReference type="ARBA" id="ARBA00023211"/>
    </source>
</evidence>
<evidence type="ECO:0000259" key="8">
    <source>
        <dbReference type="PROSITE" id="PS51462"/>
    </source>
</evidence>
<dbReference type="InterPro" id="IPR000086">
    <property type="entry name" value="NUDIX_hydrolase_dom"/>
</dbReference>
<dbReference type="PROSITE" id="PS01293">
    <property type="entry name" value="NUDIX_COA"/>
    <property type="match status" value="1"/>
</dbReference>
<keyword evidence="5" id="KW-0378">Hydrolase</keyword>
<dbReference type="Pfam" id="PF00293">
    <property type="entry name" value="NUDIX"/>
    <property type="match status" value="1"/>
</dbReference>
<dbReference type="GO" id="GO:0010945">
    <property type="term" value="F:coenzyme A diphosphatase activity"/>
    <property type="evidence" value="ECO:0007669"/>
    <property type="project" value="InterPro"/>
</dbReference>
<dbReference type="InterPro" id="IPR045121">
    <property type="entry name" value="CoAse"/>
</dbReference>
<dbReference type="InterPro" id="IPR000059">
    <property type="entry name" value="NUDIX_hydrolase_NudL_CS"/>
</dbReference>
<comment type="similarity">
    <text evidence="3">Belongs to the Nudix hydrolase family. PCD1 subfamily.</text>
</comment>
<dbReference type="Proteomes" id="UP000445000">
    <property type="component" value="Unassembled WGS sequence"/>
</dbReference>
<dbReference type="SUPFAM" id="SSF55811">
    <property type="entry name" value="Nudix"/>
    <property type="match status" value="1"/>
</dbReference>
<dbReference type="GO" id="GO:0030145">
    <property type="term" value="F:manganese ion binding"/>
    <property type="evidence" value="ECO:0007669"/>
    <property type="project" value="InterPro"/>
</dbReference>
<dbReference type="GO" id="GO:0000287">
    <property type="term" value="F:magnesium ion binding"/>
    <property type="evidence" value="ECO:0007669"/>
    <property type="project" value="InterPro"/>
</dbReference>
<dbReference type="RefSeq" id="WP_161815121.1">
    <property type="nucleotide sequence ID" value="NZ_BLJN01000006.1"/>
</dbReference>
<evidence type="ECO:0000256" key="1">
    <source>
        <dbReference type="ARBA" id="ARBA00001936"/>
    </source>
</evidence>
<dbReference type="EMBL" id="BLJN01000006">
    <property type="protein sequence ID" value="GFE83510.1"/>
    <property type="molecule type" value="Genomic_DNA"/>
</dbReference>
<protein>
    <recommendedName>
        <fullName evidence="8">Nudix hydrolase domain-containing protein</fullName>
    </recommendedName>
</protein>
<dbReference type="CDD" id="cd03426">
    <property type="entry name" value="NUDIX_CoAse_Nudt7"/>
    <property type="match status" value="1"/>
</dbReference>
<sequence length="211" mass="23396">MNDRIALKRLIEERLKDSRAVPDPTTAVPAGFSANDIEAIRAYFPAAPIAAAVLVPIVDHEAGLSVLLTQRASTLKNHAGQISFPGGRIEPTDLNPLEAALRETEEEIGVTREYITFAGYLEPQLVLSGYWVTPVVAFVQPGFALRLDHREVETAFEVPLLHILDSVNHRQRTRELGAVTVQVYDIPYENHNIWGATAGMLMSLYQLLRTE</sequence>
<proteinExistence type="inferred from homology"/>
<keyword evidence="4" id="KW-0479">Metal-binding</keyword>
<evidence type="ECO:0000256" key="6">
    <source>
        <dbReference type="ARBA" id="ARBA00022842"/>
    </source>
</evidence>
<dbReference type="PANTHER" id="PTHR12992:SF11">
    <property type="entry name" value="MITOCHONDRIAL COENZYME A DIPHOSPHATASE NUDT8"/>
    <property type="match status" value="1"/>
</dbReference>
<comment type="cofactor">
    <cofactor evidence="2">
        <name>Mg(2+)</name>
        <dbReference type="ChEBI" id="CHEBI:18420"/>
    </cofactor>
</comment>
<keyword evidence="6" id="KW-0460">Magnesium</keyword>
<evidence type="ECO:0000313" key="10">
    <source>
        <dbReference type="Proteomes" id="UP000445000"/>
    </source>
</evidence>
<dbReference type="PROSITE" id="PS51462">
    <property type="entry name" value="NUDIX"/>
    <property type="match status" value="1"/>
</dbReference>
<dbReference type="Gene3D" id="3.90.79.10">
    <property type="entry name" value="Nucleoside Triphosphate Pyrophosphohydrolase"/>
    <property type="match status" value="1"/>
</dbReference>
<evidence type="ECO:0000313" key="9">
    <source>
        <dbReference type="EMBL" id="GFE83510.1"/>
    </source>
</evidence>
<comment type="caution">
    <text evidence="9">The sequence shown here is derived from an EMBL/GenBank/DDBJ whole genome shotgun (WGS) entry which is preliminary data.</text>
</comment>